<dbReference type="EMBL" id="CP018839">
    <property type="protein sequence ID" value="APR05388.1"/>
    <property type="molecule type" value="Genomic_DNA"/>
</dbReference>
<dbReference type="STRING" id="96773.Tchl_2562"/>
<keyword evidence="7" id="KW-0479">Metal-binding</keyword>
<dbReference type="PANTHER" id="PTHR30598">
    <property type="entry name" value="NITRATE REDUCTASE PRIVATE CHAPERONE, REDOX ENZYME MATURATION PROTEIN REMP FAMILY"/>
    <property type="match status" value="1"/>
</dbReference>
<dbReference type="PANTHER" id="PTHR30598:SF3">
    <property type="entry name" value="RESPIRATORY NITRATE REDUCTASE 1 GAMMA CHAIN"/>
    <property type="match status" value="1"/>
</dbReference>
<keyword evidence="19" id="KW-1185">Reference proteome</keyword>
<evidence type="ECO:0000256" key="4">
    <source>
        <dbReference type="ARBA" id="ARBA00022475"/>
    </source>
</evidence>
<feature type="binding site" description="axial binding residue" evidence="16">
    <location>
        <position position="189"/>
    </location>
    <ligand>
        <name>heme b</name>
        <dbReference type="ChEBI" id="CHEBI:60344"/>
        <label>1</label>
    </ligand>
    <ligandPart>
        <name>Fe</name>
        <dbReference type="ChEBI" id="CHEBI:18248"/>
    </ligandPart>
</feature>
<keyword evidence="4" id="KW-1003">Cell membrane</keyword>
<dbReference type="KEGG" id="tcl:Tchl_2562"/>
<keyword evidence="5 16" id="KW-0349">Heme</keyword>
<evidence type="ECO:0000256" key="1">
    <source>
        <dbReference type="ARBA" id="ARBA00004651"/>
    </source>
</evidence>
<evidence type="ECO:0000256" key="10">
    <source>
        <dbReference type="ARBA" id="ARBA00023002"/>
    </source>
</evidence>
<dbReference type="RefSeq" id="WP_075148752.1">
    <property type="nucleotide sequence ID" value="NZ_CP018839.1"/>
</dbReference>
<evidence type="ECO:0000256" key="15">
    <source>
        <dbReference type="ARBA" id="ARBA00063882"/>
    </source>
</evidence>
<keyword evidence="10 18" id="KW-0560">Oxidoreductase</keyword>
<protein>
    <recommendedName>
        <fullName evidence="2">nitrate reductase (quinone)</fullName>
        <ecNumber evidence="2">1.7.5.1</ecNumber>
    </recommendedName>
</protein>
<dbReference type="GO" id="GO:0019645">
    <property type="term" value="P:anaerobic electron transport chain"/>
    <property type="evidence" value="ECO:0007669"/>
    <property type="project" value="UniProtKB-ARBA"/>
</dbReference>
<evidence type="ECO:0000256" key="6">
    <source>
        <dbReference type="ARBA" id="ARBA00022692"/>
    </source>
</evidence>
<keyword evidence="6" id="KW-0812">Transmembrane</keyword>
<evidence type="ECO:0000256" key="12">
    <source>
        <dbReference type="ARBA" id="ARBA00023063"/>
    </source>
</evidence>
<dbReference type="Pfam" id="PF02665">
    <property type="entry name" value="Nitrate_red_gam"/>
    <property type="match status" value="1"/>
</dbReference>
<dbReference type="NCBIfam" id="TIGR00351">
    <property type="entry name" value="narI"/>
    <property type="match status" value="1"/>
</dbReference>
<dbReference type="Gene3D" id="1.20.950.20">
    <property type="entry name" value="Transmembrane di-heme cytochromes, Chain C"/>
    <property type="match status" value="1"/>
</dbReference>
<comment type="subunit">
    <text evidence="15">Dimer of heterotrimers each composed of an alpha, a beta and a gamma chain. Alpha and beta are catalytic chains; gamma chains are involved in binding the enzyme complex to the cytoplasmic membrane.</text>
</comment>
<reference evidence="18 19" key="1">
    <citation type="submission" date="2016-12" db="EMBL/GenBank/DDBJ databases">
        <title>Complete genome sequence of Thauera chlorobenzoica, a Betaproteobacterium degrading haloaromatics anaerobically to CO2 and halides.</title>
        <authorList>
            <person name="Goris T."/>
            <person name="Mergelsberg M."/>
            <person name="Boll M."/>
        </authorList>
    </citation>
    <scope>NUCLEOTIDE SEQUENCE [LARGE SCALE GENOMIC DNA]</scope>
    <source>
        <strain evidence="18 19">3CB1</strain>
    </source>
</reference>
<evidence type="ECO:0000256" key="3">
    <source>
        <dbReference type="ARBA" id="ARBA00022448"/>
    </source>
</evidence>
<evidence type="ECO:0000256" key="2">
    <source>
        <dbReference type="ARBA" id="ARBA00012500"/>
    </source>
</evidence>
<keyword evidence="8" id="KW-0249">Electron transport</keyword>
<evidence type="ECO:0000256" key="16">
    <source>
        <dbReference type="PIRSR" id="PIRSR603816-1"/>
    </source>
</evidence>
<evidence type="ECO:0000313" key="18">
    <source>
        <dbReference type="EMBL" id="APR05388.1"/>
    </source>
</evidence>
<name>A0A1H5UZI5_9RHOO</name>
<proteinExistence type="predicted"/>
<dbReference type="GO" id="GO:0009055">
    <property type="term" value="F:electron transfer activity"/>
    <property type="evidence" value="ECO:0007669"/>
    <property type="project" value="TreeGrafter"/>
</dbReference>
<dbReference type="Proteomes" id="UP000185739">
    <property type="component" value="Chromosome"/>
</dbReference>
<sequence>MSLTKLIFGVYPYICLTVFVIGSWIRYDNEQYTWKTDSSMLLSKSGMLVASNLFHVGILMIFLGHFAGLVLPHGLWLALGVSDLTHQWIAIWAGLVFGTMCLLGGSFLWYRRMYNPRIRLNSRRSDVFVITWLMITLILGLSTIPFSIGHANNGDPAVMLALAEWVKSVLLLNPQPELMEVVDPIFRAHIFFGMTVFLVFPFTRLVHILTAPFNYLGRAYQIVRTKRRVEARQS</sequence>
<dbReference type="GO" id="GO:0020037">
    <property type="term" value="F:heme binding"/>
    <property type="evidence" value="ECO:0007669"/>
    <property type="project" value="TreeGrafter"/>
</dbReference>
<evidence type="ECO:0000256" key="8">
    <source>
        <dbReference type="ARBA" id="ARBA00022982"/>
    </source>
</evidence>
<feature type="binding site" description="axial binding residue" evidence="16">
    <location>
        <position position="65"/>
    </location>
    <ligand>
        <name>heme b</name>
        <dbReference type="ChEBI" id="CHEBI:60344"/>
        <label>1</label>
    </ligand>
    <ligandPart>
        <name>Fe</name>
        <dbReference type="ChEBI" id="CHEBI:18248"/>
    </ligandPart>
</feature>
<evidence type="ECO:0000256" key="11">
    <source>
        <dbReference type="ARBA" id="ARBA00023004"/>
    </source>
</evidence>
<evidence type="ECO:0000256" key="5">
    <source>
        <dbReference type="ARBA" id="ARBA00022617"/>
    </source>
</evidence>
<keyword evidence="13" id="KW-0472">Membrane</keyword>
<feature type="binding site" description="axial binding residue" evidence="16">
    <location>
        <position position="55"/>
    </location>
    <ligand>
        <name>heme b</name>
        <dbReference type="ChEBI" id="CHEBI:60344"/>
        <label>1</label>
    </ligand>
    <ligandPart>
        <name>Fe</name>
        <dbReference type="ChEBI" id="CHEBI:18248"/>
    </ligandPart>
</feature>
<dbReference type="InterPro" id="IPR036197">
    <property type="entry name" value="NarG-like_sf"/>
</dbReference>
<keyword evidence="9" id="KW-1133">Transmembrane helix</keyword>
<evidence type="ECO:0000256" key="14">
    <source>
        <dbReference type="ARBA" id="ARBA00048294"/>
    </source>
</evidence>
<dbReference type="OrthoDB" id="9788113at2"/>
<dbReference type="InterPro" id="IPR003816">
    <property type="entry name" value="Nitrate_red_gam"/>
</dbReference>
<dbReference type="GO" id="GO:0046872">
    <property type="term" value="F:metal ion binding"/>
    <property type="evidence" value="ECO:0007669"/>
    <property type="project" value="UniProtKB-KW"/>
</dbReference>
<evidence type="ECO:0000256" key="7">
    <source>
        <dbReference type="ARBA" id="ARBA00022723"/>
    </source>
</evidence>
<dbReference type="GO" id="GO:0042128">
    <property type="term" value="P:nitrate assimilation"/>
    <property type="evidence" value="ECO:0007669"/>
    <property type="project" value="UniProtKB-KW"/>
</dbReference>
<feature type="domain" description="NarG-like" evidence="17">
    <location>
        <begin position="5"/>
        <end position="226"/>
    </location>
</feature>
<comment type="catalytic activity">
    <reaction evidence="14">
        <text>nitrate + a quinol = a quinone + nitrite + H2O</text>
        <dbReference type="Rhea" id="RHEA:56144"/>
        <dbReference type="ChEBI" id="CHEBI:15377"/>
        <dbReference type="ChEBI" id="CHEBI:16301"/>
        <dbReference type="ChEBI" id="CHEBI:17632"/>
        <dbReference type="ChEBI" id="CHEBI:24646"/>
        <dbReference type="ChEBI" id="CHEBI:132124"/>
        <dbReference type="EC" id="1.7.5.1"/>
    </reaction>
</comment>
<evidence type="ECO:0000259" key="17">
    <source>
        <dbReference type="Pfam" id="PF02665"/>
    </source>
</evidence>
<evidence type="ECO:0000256" key="13">
    <source>
        <dbReference type="ARBA" id="ARBA00023136"/>
    </source>
</evidence>
<dbReference type="GO" id="GO:0160182">
    <property type="term" value="F:nitrate reductase (quinone) activity"/>
    <property type="evidence" value="ECO:0007669"/>
    <property type="project" value="UniProtKB-EC"/>
</dbReference>
<accession>A0A1H5UZI5</accession>
<gene>
    <name evidence="18" type="ORF">Tchl_2562</name>
</gene>
<evidence type="ECO:0000256" key="9">
    <source>
        <dbReference type="ARBA" id="ARBA00022989"/>
    </source>
</evidence>
<keyword evidence="3" id="KW-0813">Transport</keyword>
<dbReference type="InterPro" id="IPR023234">
    <property type="entry name" value="NarG-like_domain"/>
</dbReference>
<keyword evidence="11 16" id="KW-0408">Iron</keyword>
<dbReference type="GO" id="GO:0009325">
    <property type="term" value="C:nitrate reductase complex"/>
    <property type="evidence" value="ECO:0007669"/>
    <property type="project" value="InterPro"/>
</dbReference>
<organism evidence="18 19">
    <name type="scientific">Thauera chlorobenzoica</name>
    <dbReference type="NCBI Taxonomy" id="96773"/>
    <lineage>
        <taxon>Bacteria</taxon>
        <taxon>Pseudomonadati</taxon>
        <taxon>Pseudomonadota</taxon>
        <taxon>Betaproteobacteria</taxon>
        <taxon>Rhodocyclales</taxon>
        <taxon>Zoogloeaceae</taxon>
        <taxon>Thauera</taxon>
    </lineage>
</organism>
<dbReference type="FunFam" id="1.20.950.20:FF:000001">
    <property type="entry name" value="Respiratory nitrate reductase subunit gamma"/>
    <property type="match status" value="1"/>
</dbReference>
<feature type="binding site" description="axial binding residue" evidence="16">
    <location>
        <position position="207"/>
    </location>
    <ligand>
        <name>heme b</name>
        <dbReference type="ChEBI" id="CHEBI:60344"/>
        <label>1</label>
    </ligand>
    <ligandPart>
        <name>Fe</name>
        <dbReference type="ChEBI" id="CHEBI:18248"/>
    </ligandPart>
</feature>
<dbReference type="EC" id="1.7.5.1" evidence="2"/>
<evidence type="ECO:0000313" key="19">
    <source>
        <dbReference type="Proteomes" id="UP000185739"/>
    </source>
</evidence>
<dbReference type="SUPFAM" id="SSF103501">
    <property type="entry name" value="Respiratory nitrate reductase 1 gamma chain"/>
    <property type="match status" value="1"/>
</dbReference>
<keyword evidence="12" id="KW-0534">Nitrate assimilation</keyword>
<dbReference type="GO" id="GO:0005886">
    <property type="term" value="C:plasma membrane"/>
    <property type="evidence" value="ECO:0007669"/>
    <property type="project" value="UniProtKB-SubCell"/>
</dbReference>
<dbReference type="AlphaFoldDB" id="A0A1H5UZI5"/>
<comment type="subcellular location">
    <subcellularLocation>
        <location evidence="1">Cell membrane</location>
        <topology evidence="1">Multi-pass membrane protein</topology>
    </subcellularLocation>
</comment>
<dbReference type="InterPro" id="IPR051936">
    <property type="entry name" value="Heme-iron_electron_transfer"/>
</dbReference>